<feature type="domain" description="ATPase AAA-type core" evidence="1">
    <location>
        <begin position="307"/>
        <end position="433"/>
    </location>
</feature>
<dbReference type="Pfam" id="PF07724">
    <property type="entry name" value="AAA_2"/>
    <property type="match status" value="1"/>
</dbReference>
<dbReference type="SUPFAM" id="SSF52540">
    <property type="entry name" value="P-loop containing nucleoside triphosphate hydrolases"/>
    <property type="match status" value="1"/>
</dbReference>
<proteinExistence type="predicted"/>
<sequence length="586" mass="65847">MAKRKRDSVAITSVEDLPLLQVISAERPQETEPPPSFYLPKLSVPGPKDSNEENLRHATSTKLSVKTLAAAIQNECSPGMIKSYIQSYDTKDTEKIVKSGVKPVEDVGYLWSVIFFAIERNSADILRILLEIPGMNPNARSASEPRLPAHVFAIIMSKWTLRDTTEIVETLLAFGANPDAIPFFLWVDYEVDFCDVDAEFIGFHLDDCGTTIEELIQTPEMRWICNWDLNVALVDTFHLSHRYNFFRASCVRVDDKRRSEMFKSFNLESILRLPFYSDQDLATELVMDNVFAHHCMLPKLTKAPLVLAFVGPTGHGQIELAQQMSKLLEVPLKVVDCSRITCGNQLFTIPPKSHQYPDASSLASFLSSVAGNRAIVVLDNFNETTKGSSRLHTDLLKVIESGFYVNEETFKTIDTSMIIWILRSTLGESDVLRVASNGYISTTYGTKLRALQVEILAGFNSNGWEDLRKPVDLKPDVKRLVGSVNLSMPKSTEMCSILSKTYFDKKIGDRAFFGLIEYIKTRLCVAYAQTTEEIVESTNDCTLQSFELSIEPPPFIKTLDEADGAYYIRVRRTGEISPTCLVKAYS</sequence>
<evidence type="ECO:0000313" key="3">
    <source>
        <dbReference type="Proteomes" id="UP001492380"/>
    </source>
</evidence>
<organism evidence="2 3">
    <name type="scientific">Phyllosticta capitalensis</name>
    <dbReference type="NCBI Taxonomy" id="121624"/>
    <lineage>
        <taxon>Eukaryota</taxon>
        <taxon>Fungi</taxon>
        <taxon>Dikarya</taxon>
        <taxon>Ascomycota</taxon>
        <taxon>Pezizomycotina</taxon>
        <taxon>Dothideomycetes</taxon>
        <taxon>Dothideomycetes incertae sedis</taxon>
        <taxon>Botryosphaeriales</taxon>
        <taxon>Phyllostictaceae</taxon>
        <taxon>Phyllosticta</taxon>
    </lineage>
</organism>
<dbReference type="InterPro" id="IPR003959">
    <property type="entry name" value="ATPase_AAA_core"/>
</dbReference>
<protein>
    <recommendedName>
        <fullName evidence="1">ATPase AAA-type core domain-containing protein</fullName>
    </recommendedName>
</protein>
<dbReference type="Proteomes" id="UP001492380">
    <property type="component" value="Unassembled WGS sequence"/>
</dbReference>
<reference evidence="2 3" key="1">
    <citation type="submission" date="2024-04" db="EMBL/GenBank/DDBJ databases">
        <title>Phyllosticta paracitricarpa is synonymous to the EU quarantine fungus P. citricarpa based on phylogenomic analyses.</title>
        <authorList>
            <consortium name="Lawrence Berkeley National Laboratory"/>
            <person name="Van Ingen-Buijs V.A."/>
            <person name="Van Westerhoven A.C."/>
            <person name="Haridas S."/>
            <person name="Skiadas P."/>
            <person name="Martin F."/>
            <person name="Groenewald J.Z."/>
            <person name="Crous P.W."/>
            <person name="Seidl M.F."/>
        </authorList>
    </citation>
    <scope>NUCLEOTIDE SEQUENCE [LARGE SCALE GENOMIC DNA]</scope>
    <source>
        <strain evidence="2 3">CBS 123374</strain>
    </source>
</reference>
<comment type="caution">
    <text evidence="2">The sequence shown here is derived from an EMBL/GenBank/DDBJ whole genome shotgun (WGS) entry which is preliminary data.</text>
</comment>
<keyword evidence="3" id="KW-1185">Reference proteome</keyword>
<accession>A0ABR1YSD6</accession>
<dbReference type="InterPro" id="IPR036770">
    <property type="entry name" value="Ankyrin_rpt-contain_sf"/>
</dbReference>
<evidence type="ECO:0000259" key="1">
    <source>
        <dbReference type="Pfam" id="PF07724"/>
    </source>
</evidence>
<dbReference type="Gene3D" id="3.40.50.300">
    <property type="entry name" value="P-loop containing nucleotide triphosphate hydrolases"/>
    <property type="match status" value="1"/>
</dbReference>
<dbReference type="EMBL" id="JBBWRZ010000004">
    <property type="protein sequence ID" value="KAK8237684.1"/>
    <property type="molecule type" value="Genomic_DNA"/>
</dbReference>
<dbReference type="Gene3D" id="1.25.40.20">
    <property type="entry name" value="Ankyrin repeat-containing domain"/>
    <property type="match status" value="1"/>
</dbReference>
<gene>
    <name evidence="2" type="ORF">HDK90DRAFT_509386</name>
</gene>
<evidence type="ECO:0000313" key="2">
    <source>
        <dbReference type="EMBL" id="KAK8237684.1"/>
    </source>
</evidence>
<name>A0ABR1YSD6_9PEZI</name>
<dbReference type="InterPro" id="IPR027417">
    <property type="entry name" value="P-loop_NTPase"/>
</dbReference>